<dbReference type="EMBL" id="JAGGNH010000159">
    <property type="protein sequence ID" value="KAJ0959812.1"/>
    <property type="molecule type" value="Genomic_DNA"/>
</dbReference>
<dbReference type="SUPFAM" id="SSF52540">
    <property type="entry name" value="P-loop containing nucleoside triphosphate hydrolases"/>
    <property type="match status" value="1"/>
</dbReference>
<evidence type="ECO:0000313" key="2">
    <source>
        <dbReference type="Proteomes" id="UP001085076"/>
    </source>
</evidence>
<dbReference type="GO" id="GO:0071013">
    <property type="term" value="C:catalytic step 2 spliceosome"/>
    <property type="evidence" value="ECO:0007669"/>
    <property type="project" value="TreeGrafter"/>
</dbReference>
<dbReference type="GO" id="GO:0003723">
    <property type="term" value="F:RNA binding"/>
    <property type="evidence" value="ECO:0007669"/>
    <property type="project" value="TreeGrafter"/>
</dbReference>
<organism evidence="1 2">
    <name type="scientific">Dioscorea zingiberensis</name>
    <dbReference type="NCBI Taxonomy" id="325984"/>
    <lineage>
        <taxon>Eukaryota</taxon>
        <taxon>Viridiplantae</taxon>
        <taxon>Streptophyta</taxon>
        <taxon>Embryophyta</taxon>
        <taxon>Tracheophyta</taxon>
        <taxon>Spermatophyta</taxon>
        <taxon>Magnoliopsida</taxon>
        <taxon>Liliopsida</taxon>
        <taxon>Dioscoreales</taxon>
        <taxon>Dioscoreaceae</taxon>
        <taxon>Dioscorea</taxon>
    </lineage>
</organism>
<sequence length="123" mass="13458">MSPVKIFKNPEGSLSRAAALPICTDQGAPRNERSAAKAVLDSIPKDLNRPWEDPMAQNAMSFGKRSKLSIQEQRKSLPVYKLREELIKAVNENQVLIVIGETGSGKTNSANTVSCRGRLHDKG</sequence>
<dbReference type="GO" id="GO:0004386">
    <property type="term" value="F:helicase activity"/>
    <property type="evidence" value="ECO:0007669"/>
    <property type="project" value="TreeGrafter"/>
</dbReference>
<dbReference type="OrthoDB" id="1684135at2759"/>
<dbReference type="PANTHER" id="PTHR18934:SF85">
    <property type="entry name" value="ATP-DEPENDENT RNA HELICASE DHX8"/>
    <property type="match status" value="1"/>
</dbReference>
<comment type="caution">
    <text evidence="1">The sequence shown here is derived from an EMBL/GenBank/DDBJ whole genome shotgun (WGS) entry which is preliminary data.</text>
</comment>
<keyword evidence="2" id="KW-1185">Reference proteome</keyword>
<evidence type="ECO:0000313" key="1">
    <source>
        <dbReference type="EMBL" id="KAJ0959812.1"/>
    </source>
</evidence>
<dbReference type="Proteomes" id="UP001085076">
    <property type="component" value="Unassembled WGS sequence"/>
</dbReference>
<protein>
    <submittedName>
        <fullName evidence="1">Uncharacterized protein</fullName>
    </submittedName>
</protein>
<dbReference type="PANTHER" id="PTHR18934">
    <property type="entry name" value="ATP-DEPENDENT RNA HELICASE"/>
    <property type="match status" value="1"/>
</dbReference>
<dbReference type="GO" id="GO:0000390">
    <property type="term" value="P:spliceosomal complex disassembly"/>
    <property type="evidence" value="ECO:0007669"/>
    <property type="project" value="TreeGrafter"/>
</dbReference>
<proteinExistence type="predicted"/>
<reference evidence="1 2" key="1">
    <citation type="journal article" date="2022" name="Hortic Res">
        <title>The genome of Dioscorea zingiberensis sheds light on the biosynthesis, origin and evolution of the medicinally important diosgenin saponins.</title>
        <authorList>
            <person name="Li Y."/>
            <person name="Tan C."/>
            <person name="Li Z."/>
            <person name="Guo J."/>
            <person name="Li S."/>
            <person name="Chen X."/>
            <person name="Wang C."/>
            <person name="Dai X."/>
            <person name="Yang H."/>
            <person name="Song W."/>
            <person name="Hou L."/>
            <person name="Xu J."/>
            <person name="Tong Z."/>
            <person name="Xu A."/>
            <person name="Yuan X."/>
            <person name="Wang W."/>
            <person name="Yang Q."/>
            <person name="Chen L."/>
            <person name="Sun Z."/>
            <person name="Wang K."/>
            <person name="Pan B."/>
            <person name="Chen J."/>
            <person name="Bao Y."/>
            <person name="Liu F."/>
            <person name="Qi X."/>
            <person name="Gang D.R."/>
            <person name="Wen J."/>
            <person name="Li J."/>
        </authorList>
    </citation>
    <scope>NUCLEOTIDE SEQUENCE [LARGE SCALE GENOMIC DNA]</scope>
    <source>
        <strain evidence="1">Dzin_1.0</strain>
    </source>
</reference>
<dbReference type="InterPro" id="IPR027417">
    <property type="entry name" value="P-loop_NTPase"/>
</dbReference>
<dbReference type="Gene3D" id="3.40.50.300">
    <property type="entry name" value="P-loop containing nucleotide triphosphate hydrolases"/>
    <property type="match status" value="1"/>
</dbReference>
<dbReference type="AlphaFoldDB" id="A0A9D5BS56"/>
<accession>A0A9D5BS56</accession>
<gene>
    <name evidence="1" type="ORF">J5N97_000476</name>
</gene>
<name>A0A9D5BS56_9LILI</name>